<dbReference type="EMBL" id="QFGA01000001">
    <property type="protein sequence ID" value="TEB08534.1"/>
    <property type="molecule type" value="Genomic_DNA"/>
</dbReference>
<dbReference type="InterPro" id="IPR010254">
    <property type="entry name" value="B12-dep_deHydtase_bsu"/>
</dbReference>
<organism evidence="1 2">
    <name type="scientific">Pelotomaculum schinkii</name>
    <dbReference type="NCBI Taxonomy" id="78350"/>
    <lineage>
        <taxon>Bacteria</taxon>
        <taxon>Bacillati</taxon>
        <taxon>Bacillota</taxon>
        <taxon>Clostridia</taxon>
        <taxon>Eubacteriales</taxon>
        <taxon>Desulfotomaculaceae</taxon>
        <taxon>Pelotomaculum</taxon>
    </lineage>
</organism>
<sequence>MARGLVLENIGPAKPGIKNEEIVIAVSAAFGIDIFQTLSGLSLGDVLFEIIAGAEEQGVDTRIVRFSRTADLAFIGHDGAKLSGSGISVGIQSKGTTVIHQKDLYPLSNLELFSMAPFIGLEHYRAIGRNAARYAIGLEPELIVAPWSKLDAHTVKARTLPLAALIHQIEERRCSKNSIPMELDVKF</sequence>
<protein>
    <submittedName>
        <fullName evidence="1">Propanediol dehydratase medium subunit</fullName>
        <ecNumber evidence="1">4.2.1.28</ecNumber>
    </submittedName>
</protein>
<dbReference type="Gene3D" id="3.40.50.10150">
    <property type="entry name" value="B12-dependent dehydatase associated subunit"/>
    <property type="match status" value="1"/>
</dbReference>
<reference evidence="1 2" key="1">
    <citation type="journal article" date="2018" name="Environ. Microbiol.">
        <title>Novel energy conservation strategies and behaviour of Pelotomaculum schinkii driving syntrophic propionate catabolism.</title>
        <authorList>
            <person name="Hidalgo-Ahumada C.A.P."/>
            <person name="Nobu M.K."/>
            <person name="Narihiro T."/>
            <person name="Tamaki H."/>
            <person name="Liu W.T."/>
            <person name="Kamagata Y."/>
            <person name="Stams A.J.M."/>
            <person name="Imachi H."/>
            <person name="Sousa D.Z."/>
        </authorList>
    </citation>
    <scope>NUCLEOTIDE SEQUENCE [LARGE SCALE GENOMIC DNA]</scope>
    <source>
        <strain evidence="1 2">HH</strain>
    </source>
</reference>
<comment type="caution">
    <text evidence="1">The sequence shown here is derived from an EMBL/GenBank/DDBJ whole genome shotgun (WGS) entry which is preliminary data.</text>
</comment>
<dbReference type="SUPFAM" id="SSF52968">
    <property type="entry name" value="B12-dependent dehydatase associated subunit"/>
    <property type="match status" value="1"/>
</dbReference>
<evidence type="ECO:0000313" key="1">
    <source>
        <dbReference type="EMBL" id="TEB08534.1"/>
    </source>
</evidence>
<dbReference type="GO" id="GO:0050215">
    <property type="term" value="F:propanediol dehydratase activity"/>
    <property type="evidence" value="ECO:0007669"/>
    <property type="project" value="UniProtKB-EC"/>
</dbReference>
<accession>A0A4Y7RHS3</accession>
<name>A0A4Y7RHS3_9FIRM</name>
<gene>
    <name evidence="1" type="primary">pduD</name>
    <name evidence="1" type="ORF">Psch_02098</name>
</gene>
<dbReference type="AlphaFoldDB" id="A0A4Y7RHS3"/>
<evidence type="ECO:0000313" key="2">
    <source>
        <dbReference type="Proteomes" id="UP000298324"/>
    </source>
</evidence>
<proteinExistence type="predicted"/>
<dbReference type="RefSeq" id="WP_190240110.1">
    <property type="nucleotide sequence ID" value="NZ_QFGA01000001.1"/>
</dbReference>
<dbReference type="InterPro" id="IPR003208">
    <property type="entry name" value="Dehydtase/Dehydtase_re"/>
</dbReference>
<keyword evidence="2" id="KW-1185">Reference proteome</keyword>
<dbReference type="Proteomes" id="UP000298324">
    <property type="component" value="Unassembled WGS sequence"/>
</dbReference>
<dbReference type="EC" id="4.2.1.28" evidence="1"/>
<keyword evidence="1" id="KW-0456">Lyase</keyword>
<dbReference type="Pfam" id="PF02288">
    <property type="entry name" value="Dehydratase_MU"/>
    <property type="match status" value="1"/>
</dbReference>